<comment type="similarity">
    <text evidence="1 4 6">Belongs to the FtsZ family.</text>
</comment>
<feature type="binding site" evidence="4">
    <location>
        <begin position="25"/>
        <end position="29"/>
    </location>
    <ligand>
        <name>GTP</name>
        <dbReference type="ChEBI" id="CHEBI:37565"/>
    </ligand>
</feature>
<dbReference type="InterPro" id="IPR045061">
    <property type="entry name" value="FtsZ/CetZ"/>
</dbReference>
<evidence type="ECO:0000259" key="8">
    <source>
        <dbReference type="SMART" id="SM00864"/>
    </source>
</evidence>
<evidence type="ECO:0000313" key="10">
    <source>
        <dbReference type="EMBL" id="UXX77715.1"/>
    </source>
</evidence>
<dbReference type="PRINTS" id="PR00423">
    <property type="entry name" value="CELLDVISFTSZ"/>
</dbReference>
<keyword evidence="11" id="KW-1185">Reference proteome</keyword>
<dbReference type="InterPro" id="IPR024757">
    <property type="entry name" value="FtsZ_C"/>
</dbReference>
<evidence type="ECO:0000256" key="3">
    <source>
        <dbReference type="ARBA" id="ARBA00023134"/>
    </source>
</evidence>
<dbReference type="InterPro" id="IPR000158">
    <property type="entry name" value="Cell_div_FtsZ"/>
</dbReference>
<reference evidence="10" key="1">
    <citation type="submission" date="2022-10" db="EMBL/GenBank/DDBJ databases">
        <title>Comparative genomics and taxonomic characterization of three novel marine species of genus Reichenbachiella exhibiting antioxidant and polysaccharide degradation activities.</title>
        <authorList>
            <person name="Muhammad N."/>
            <person name="Lee Y.-J."/>
            <person name="Ko J."/>
            <person name="Kim S.-G."/>
        </authorList>
    </citation>
    <scope>NUCLEOTIDE SEQUENCE</scope>
    <source>
        <strain evidence="10">Wsw4-B4</strain>
    </source>
</reference>
<dbReference type="NCBIfam" id="TIGR00065">
    <property type="entry name" value="ftsZ"/>
    <property type="match status" value="1"/>
</dbReference>
<keyword evidence="2 4" id="KW-0547">Nucleotide-binding</keyword>
<evidence type="ECO:0000256" key="2">
    <source>
        <dbReference type="ARBA" id="ARBA00022741"/>
    </source>
</evidence>
<sequence>MTESSFKFDLPTHHKSIIKVIGVGGGGSNAVNHMFNQGITGVEFIVCNTDSQALNISPIPNKLQIGVNLTEGLGAGANPEQGKNAALENKEEIRNMLSEDTKMVFVTAGMGGGTGTGAAPVIAQVAKELGILTVGIVTVPFKFEGKKKMRQAMEGVDALKANCDTVLMILNDKLTEAFGKLTVNQAFAQADNVLTTAAKGIAEIITVPGYVNVDFEDVKTVMKNSGGAVMGSAETSGENRAIRAAEEAINSPLLNNQNIEGAEKILLSIISGDQAELQMDELTEITDFMQDLAGEDAEVIFGHGVDPELNDSIRVTIIATGFENEMGEVPSAPQTPKREPLAKEEEEEAARKVYDLERDVQINLFSSETQEVREDTFEEDFQLKMKSLSFEKPERSPEPEPKMVEEEDPFEVEMRNLFVESQIKNVPVDAPLEELEGMAHPPSKKILLMEQSEERRRRLDGINNDEVDTNSFKEKFDVPAYQRKKVNLRNVPASSESLVSKYNLNDDNQLGSNKFLHDRPD</sequence>
<dbReference type="PANTHER" id="PTHR30314:SF3">
    <property type="entry name" value="MITOCHONDRIAL DIVISION PROTEIN FSZA"/>
    <property type="match status" value="1"/>
</dbReference>
<dbReference type="PANTHER" id="PTHR30314">
    <property type="entry name" value="CELL DIVISION PROTEIN FTSZ-RELATED"/>
    <property type="match status" value="1"/>
</dbReference>
<dbReference type="Pfam" id="PF00091">
    <property type="entry name" value="Tubulin"/>
    <property type="match status" value="1"/>
</dbReference>
<dbReference type="SUPFAM" id="SSF55307">
    <property type="entry name" value="Tubulin C-terminal domain-like"/>
    <property type="match status" value="1"/>
</dbReference>
<organism evidence="10 11">
    <name type="scientific">Reichenbachiella carrageenanivorans</name>
    <dbReference type="NCBI Taxonomy" id="2979869"/>
    <lineage>
        <taxon>Bacteria</taxon>
        <taxon>Pseudomonadati</taxon>
        <taxon>Bacteroidota</taxon>
        <taxon>Cytophagia</taxon>
        <taxon>Cytophagales</taxon>
        <taxon>Reichenbachiellaceae</taxon>
        <taxon>Reichenbachiella</taxon>
    </lineage>
</organism>
<evidence type="ECO:0000256" key="6">
    <source>
        <dbReference type="RuleBase" id="RU000631"/>
    </source>
</evidence>
<dbReference type="EMBL" id="CP106735">
    <property type="protein sequence ID" value="UXX77715.1"/>
    <property type="molecule type" value="Genomic_DNA"/>
</dbReference>
<feature type="region of interest" description="Disordered" evidence="7">
    <location>
        <begin position="326"/>
        <end position="349"/>
    </location>
</feature>
<dbReference type="InterPro" id="IPR008280">
    <property type="entry name" value="Tub_FtsZ_C"/>
</dbReference>
<keyword evidence="4 6" id="KW-0132">Cell division</keyword>
<dbReference type="Proteomes" id="UP001062165">
    <property type="component" value="Chromosome"/>
</dbReference>
<dbReference type="SMART" id="SM00865">
    <property type="entry name" value="Tubulin_C"/>
    <property type="match status" value="1"/>
</dbReference>
<name>A0ABY6CWD3_9BACT</name>
<dbReference type="GO" id="GO:0051301">
    <property type="term" value="P:cell division"/>
    <property type="evidence" value="ECO:0007669"/>
    <property type="project" value="UniProtKB-KW"/>
</dbReference>
<keyword evidence="4 6" id="KW-0717">Septation</keyword>
<keyword evidence="4 6" id="KW-0131">Cell cycle</keyword>
<evidence type="ECO:0000256" key="7">
    <source>
        <dbReference type="SAM" id="MobiDB-lite"/>
    </source>
</evidence>
<feature type="domain" description="Tubulin/FtsZ 2-layer sandwich" evidence="9">
    <location>
        <begin position="211"/>
        <end position="331"/>
    </location>
</feature>
<dbReference type="SMART" id="SM00864">
    <property type="entry name" value="Tubulin"/>
    <property type="match status" value="1"/>
</dbReference>
<accession>A0ABY6CWD3</accession>
<feature type="domain" description="Tubulin/FtsZ GTPase" evidence="8">
    <location>
        <begin position="17"/>
        <end position="209"/>
    </location>
</feature>
<keyword evidence="3 4" id="KW-0342">GTP-binding</keyword>
<feature type="region of interest" description="Disordered" evidence="7">
    <location>
        <begin position="490"/>
        <end position="521"/>
    </location>
</feature>
<dbReference type="InterPro" id="IPR036525">
    <property type="entry name" value="Tubulin/FtsZ_GTPase_sf"/>
</dbReference>
<dbReference type="InterPro" id="IPR018316">
    <property type="entry name" value="Tubulin/FtsZ_2-layer-sand-dom"/>
</dbReference>
<dbReference type="SUPFAM" id="SSF52490">
    <property type="entry name" value="Tubulin nucleotide-binding domain-like"/>
    <property type="match status" value="1"/>
</dbReference>
<dbReference type="CDD" id="cd02201">
    <property type="entry name" value="FtsZ_type1"/>
    <property type="match status" value="1"/>
</dbReference>
<feature type="binding site" evidence="4">
    <location>
        <position position="144"/>
    </location>
    <ligand>
        <name>GTP</name>
        <dbReference type="ChEBI" id="CHEBI:37565"/>
    </ligand>
</feature>
<evidence type="ECO:0000259" key="9">
    <source>
        <dbReference type="SMART" id="SM00865"/>
    </source>
</evidence>
<evidence type="ECO:0000256" key="4">
    <source>
        <dbReference type="HAMAP-Rule" id="MF_00909"/>
    </source>
</evidence>
<evidence type="ECO:0000256" key="5">
    <source>
        <dbReference type="NCBIfam" id="TIGR00065"/>
    </source>
</evidence>
<feature type="binding site" evidence="4">
    <location>
        <begin position="113"/>
        <end position="115"/>
    </location>
    <ligand>
        <name>GTP</name>
        <dbReference type="ChEBI" id="CHEBI:37565"/>
    </ligand>
</feature>
<dbReference type="InterPro" id="IPR037103">
    <property type="entry name" value="Tubulin/FtsZ-like_C"/>
</dbReference>
<dbReference type="PROSITE" id="PS01135">
    <property type="entry name" value="FTSZ_2"/>
    <property type="match status" value="1"/>
</dbReference>
<evidence type="ECO:0000256" key="1">
    <source>
        <dbReference type="ARBA" id="ARBA00009690"/>
    </source>
</evidence>
<dbReference type="HAMAP" id="MF_00909">
    <property type="entry name" value="FtsZ"/>
    <property type="match status" value="1"/>
</dbReference>
<dbReference type="InterPro" id="IPR020805">
    <property type="entry name" value="Cell_div_FtsZ_CS"/>
</dbReference>
<comment type="function">
    <text evidence="4 6">Essential cell division protein that forms a contractile ring structure (Z ring) at the future cell division site. The regulation of the ring assembly controls the timing and the location of cell division. One of the functions of the FtsZ ring is to recruit other cell division proteins to the septum to produce a new cell wall between the dividing cells. Binds GTP and shows GTPase activity.</text>
</comment>
<feature type="compositionally biased region" description="Basic and acidic residues" evidence="7">
    <location>
        <begin position="336"/>
        <end position="349"/>
    </location>
</feature>
<dbReference type="Pfam" id="PF12327">
    <property type="entry name" value="FtsZ_C"/>
    <property type="match status" value="1"/>
</dbReference>
<dbReference type="Gene3D" id="3.40.50.1440">
    <property type="entry name" value="Tubulin/FtsZ, GTPase domain"/>
    <property type="match status" value="1"/>
</dbReference>
<comment type="subunit">
    <text evidence="4">Homodimer. Polymerizes to form a dynamic ring structure in a strictly GTP-dependent manner. Interacts directly with several other division proteins.</text>
</comment>
<proteinExistence type="inferred from homology"/>
<keyword evidence="4" id="KW-0963">Cytoplasm</keyword>
<dbReference type="InterPro" id="IPR003008">
    <property type="entry name" value="Tubulin_FtsZ_GTPase"/>
</dbReference>
<dbReference type="Gene3D" id="3.30.1330.20">
    <property type="entry name" value="Tubulin/FtsZ, C-terminal domain"/>
    <property type="match status" value="1"/>
</dbReference>
<protein>
    <recommendedName>
        <fullName evidence="4 5">Cell division protein FtsZ</fullName>
    </recommendedName>
</protein>
<dbReference type="RefSeq" id="WP_263049462.1">
    <property type="nucleotide sequence ID" value="NZ_CP106735.1"/>
</dbReference>
<feature type="binding site" evidence="4">
    <location>
        <position position="191"/>
    </location>
    <ligand>
        <name>GTP</name>
        <dbReference type="ChEBI" id="CHEBI:37565"/>
    </ligand>
</feature>
<dbReference type="PROSITE" id="PS01134">
    <property type="entry name" value="FTSZ_1"/>
    <property type="match status" value="1"/>
</dbReference>
<comment type="subcellular location">
    <subcellularLocation>
        <location evidence="4">Cytoplasm</location>
    </subcellularLocation>
    <text evidence="4">Assembles at midcell at the inner surface of the cytoplasmic membrane.</text>
</comment>
<evidence type="ECO:0000313" key="11">
    <source>
        <dbReference type="Proteomes" id="UP001062165"/>
    </source>
</evidence>
<feature type="compositionally biased region" description="Polar residues" evidence="7">
    <location>
        <begin position="492"/>
        <end position="512"/>
    </location>
</feature>
<feature type="binding site" evidence="4">
    <location>
        <position position="148"/>
    </location>
    <ligand>
        <name>GTP</name>
        <dbReference type="ChEBI" id="CHEBI:37565"/>
    </ligand>
</feature>
<gene>
    <name evidence="4 10" type="primary">ftsZ</name>
    <name evidence="10" type="ORF">N7E81_10075</name>
</gene>